<dbReference type="Proteomes" id="UP000254978">
    <property type="component" value="Unassembled WGS sequence"/>
</dbReference>
<feature type="transmembrane region" description="Helical" evidence="2">
    <location>
        <begin position="14"/>
        <end position="35"/>
    </location>
</feature>
<dbReference type="EMBL" id="UGQT01000001">
    <property type="protein sequence ID" value="STZ60338.1"/>
    <property type="molecule type" value="Genomic_DNA"/>
</dbReference>
<keyword evidence="2" id="KW-1133">Transmembrane helix</keyword>
<gene>
    <name evidence="3" type="ORF">NCTC10821_03877</name>
</gene>
<accession>A0A378THR3</accession>
<feature type="region of interest" description="Disordered" evidence="1">
    <location>
        <begin position="75"/>
        <end position="98"/>
    </location>
</feature>
<name>A0A378THR3_9MYCO</name>
<reference evidence="3 4" key="1">
    <citation type="submission" date="2018-06" db="EMBL/GenBank/DDBJ databases">
        <authorList>
            <consortium name="Pathogen Informatics"/>
            <person name="Doyle S."/>
        </authorList>
    </citation>
    <scope>NUCLEOTIDE SEQUENCE [LARGE SCALE GENOMIC DNA]</scope>
    <source>
        <strain evidence="3 4">NCTC10821</strain>
    </source>
</reference>
<keyword evidence="2" id="KW-0472">Membrane</keyword>
<dbReference type="AlphaFoldDB" id="A0A378THR3"/>
<organism evidence="3 4">
    <name type="scientific">Mycolicibacterium tokaiense</name>
    <dbReference type="NCBI Taxonomy" id="39695"/>
    <lineage>
        <taxon>Bacteria</taxon>
        <taxon>Bacillati</taxon>
        <taxon>Actinomycetota</taxon>
        <taxon>Actinomycetes</taxon>
        <taxon>Mycobacteriales</taxon>
        <taxon>Mycobacteriaceae</taxon>
        <taxon>Mycolicibacterium</taxon>
    </lineage>
</organism>
<proteinExistence type="predicted"/>
<protein>
    <submittedName>
        <fullName evidence="3">Uncharacterized protein</fullName>
    </submittedName>
</protein>
<sequence>MPGPPSSQKPNRTLGIAAVTLAAVALVVSVGSWFLPARFDDSAARDTPAVQYSAEQQSKATAAVCEARLLVNEAGDVSGGKTSDDPDMRFTIAMSRAP</sequence>
<evidence type="ECO:0000313" key="4">
    <source>
        <dbReference type="Proteomes" id="UP000254978"/>
    </source>
</evidence>
<keyword evidence="2" id="KW-0812">Transmembrane</keyword>
<evidence type="ECO:0000256" key="1">
    <source>
        <dbReference type="SAM" id="MobiDB-lite"/>
    </source>
</evidence>
<evidence type="ECO:0000313" key="3">
    <source>
        <dbReference type="EMBL" id="STZ60338.1"/>
    </source>
</evidence>
<evidence type="ECO:0000256" key="2">
    <source>
        <dbReference type="SAM" id="Phobius"/>
    </source>
</evidence>
<keyword evidence="4" id="KW-1185">Reference proteome</keyword>